<dbReference type="InterPro" id="IPR049704">
    <property type="entry name" value="Aminotrans_3_PPA_site"/>
</dbReference>
<dbReference type="Proteomes" id="UP001501072">
    <property type="component" value="Unassembled WGS sequence"/>
</dbReference>
<comment type="similarity">
    <text evidence="4 16">Belongs to the class-III pyridoxal-phosphate-dependent aminotransferase family.</text>
</comment>
<evidence type="ECO:0000313" key="19">
    <source>
        <dbReference type="Proteomes" id="UP001501072"/>
    </source>
</evidence>
<dbReference type="EC" id="2.6.1.22" evidence="5"/>
<comment type="catalytic activity">
    <reaction evidence="1">
        <text>(S)-3-amino-2-methylpropanoate + 2-oxoglutarate = 2-methyl-3-oxopropanoate + L-glutamate</text>
        <dbReference type="Rhea" id="RHEA:13993"/>
        <dbReference type="ChEBI" id="CHEBI:16810"/>
        <dbReference type="ChEBI" id="CHEBI:29985"/>
        <dbReference type="ChEBI" id="CHEBI:57700"/>
        <dbReference type="ChEBI" id="CHEBI:58655"/>
        <dbReference type="EC" id="2.6.1.22"/>
    </reaction>
</comment>
<evidence type="ECO:0000256" key="1">
    <source>
        <dbReference type="ARBA" id="ARBA00001750"/>
    </source>
</evidence>
<dbReference type="InterPro" id="IPR005814">
    <property type="entry name" value="Aminotrans_3"/>
</dbReference>
<comment type="caution">
    <text evidence="18">The sequence shown here is derived from an EMBL/GenBank/DDBJ whole genome shotgun (WGS) entry which is preliminary data.</text>
</comment>
<dbReference type="PROSITE" id="PS00600">
    <property type="entry name" value="AA_TRANSFER_CLASS_3"/>
    <property type="match status" value="1"/>
</dbReference>
<keyword evidence="19" id="KW-1185">Reference proteome</keyword>
<dbReference type="Gene3D" id="3.90.1150.10">
    <property type="entry name" value="Aspartate Aminotransferase, domain 1"/>
    <property type="match status" value="1"/>
</dbReference>
<dbReference type="NCBIfam" id="NF004714">
    <property type="entry name" value="PRK06058.1"/>
    <property type="match status" value="1"/>
</dbReference>
<feature type="region of interest" description="Disordered" evidence="17">
    <location>
        <begin position="1"/>
        <end position="87"/>
    </location>
</feature>
<evidence type="ECO:0000256" key="16">
    <source>
        <dbReference type="RuleBase" id="RU003560"/>
    </source>
</evidence>
<dbReference type="SUPFAM" id="SSF53383">
    <property type="entry name" value="PLP-dependent transferases"/>
    <property type="match status" value="1"/>
</dbReference>
<evidence type="ECO:0000256" key="10">
    <source>
        <dbReference type="ARBA" id="ARBA00029760"/>
    </source>
</evidence>
<dbReference type="NCBIfam" id="TIGR00700">
    <property type="entry name" value="GABAtrnsam"/>
    <property type="match status" value="1"/>
</dbReference>
<evidence type="ECO:0000256" key="5">
    <source>
        <dbReference type="ARBA" id="ARBA00012876"/>
    </source>
</evidence>
<evidence type="ECO:0000256" key="17">
    <source>
        <dbReference type="SAM" id="MobiDB-lite"/>
    </source>
</evidence>
<dbReference type="PIRSF" id="PIRSF000521">
    <property type="entry name" value="Transaminase_4ab_Lys_Orn"/>
    <property type="match status" value="1"/>
</dbReference>
<gene>
    <name evidence="18" type="primary">gabT_2</name>
    <name evidence="18" type="ORF">GCM10009564_31250</name>
</gene>
<comment type="pathway">
    <text evidence="3">Amino-acid degradation; 4-aminobutanoate degradation.</text>
</comment>
<evidence type="ECO:0000256" key="12">
    <source>
        <dbReference type="ARBA" id="ARBA00030857"/>
    </source>
</evidence>
<dbReference type="InterPro" id="IPR015422">
    <property type="entry name" value="PyrdxlP-dep_Trfase_small"/>
</dbReference>
<protein>
    <recommendedName>
        <fullName evidence="12">(S)-3-amino-2-methylpropionate transaminase</fullName>
        <ecNumber evidence="6">2.6.1.19</ecNumber>
        <ecNumber evidence="5">2.6.1.22</ecNumber>
    </recommendedName>
    <alternativeName>
        <fullName evidence="13">GABA aminotransferase</fullName>
    </alternativeName>
    <alternativeName>
        <fullName evidence="11">Gamma-amino-N-butyrate transaminase</fullName>
    </alternativeName>
    <alternativeName>
        <fullName evidence="15">Glutamate:succinic semialdehyde transaminase</fullName>
    </alternativeName>
    <alternativeName>
        <fullName evidence="10">L-AIBAT</fullName>
    </alternativeName>
</protein>
<organism evidence="18 19">
    <name type="scientific">Streptomyces thermogriseus</name>
    <dbReference type="NCBI Taxonomy" id="75292"/>
    <lineage>
        <taxon>Bacteria</taxon>
        <taxon>Bacillati</taxon>
        <taxon>Actinomycetota</taxon>
        <taxon>Actinomycetes</taxon>
        <taxon>Kitasatosporales</taxon>
        <taxon>Streptomycetaceae</taxon>
        <taxon>Streptomyces</taxon>
    </lineage>
</organism>
<dbReference type="PANTHER" id="PTHR11986">
    <property type="entry name" value="AMINOTRANSFERASE CLASS III"/>
    <property type="match status" value="1"/>
</dbReference>
<sequence>MTGAGDRFPYRPPRPHRFPAGLLAGPPSPACGRTVVAPDTAPPVPSPVSTPSPLPTPVPSSSPPPPRPEQRRILRTELPGPRSRELQRRREAALPGGLGVTLPVFVDRAGGGVLVDVDGNHLIDFTSGIAVTSVGASAPAVVSRVRAQAERFTHTCFLVTEYDGYVEVAERLNELTPGDHPKRTALFSTGAEAVENAVKIARAATGRPGVVVFDHAYHGRTMMTLAMTAKEVPYRAGFGPFPGEVHRAPYAYPLRWPGGAEHCAEEALAELEALLRRVGPDTVAAIVVEPLQGEGGFVVPAPGFLAGVQRMARRHGIVLVADEVQAGMGRTGTMFASEQEGIVPDLVCTAKALGGGLPLAAVTGRAELMEAVTPGGLGGTYAGNPVACAAALGVLEMLRDGGLLERARLIERTVRARLEPLAAQVPAIAEVRGRGAMMALEFVRPGTLEPDAELARAVAARCHAEGVVALVCGSFGNVVRLLPPLVIPDDLLDEGLGVLADAIRGACGGAA</sequence>
<evidence type="ECO:0000256" key="3">
    <source>
        <dbReference type="ARBA" id="ARBA00005176"/>
    </source>
</evidence>
<evidence type="ECO:0000256" key="2">
    <source>
        <dbReference type="ARBA" id="ARBA00001933"/>
    </source>
</evidence>
<evidence type="ECO:0000256" key="9">
    <source>
        <dbReference type="ARBA" id="ARBA00022898"/>
    </source>
</evidence>
<dbReference type="InterPro" id="IPR015421">
    <property type="entry name" value="PyrdxlP-dep_Trfase_major"/>
</dbReference>
<evidence type="ECO:0000313" key="18">
    <source>
        <dbReference type="EMBL" id="GAA1011149.1"/>
    </source>
</evidence>
<keyword evidence="9 16" id="KW-0663">Pyridoxal phosphate</keyword>
<evidence type="ECO:0000256" key="13">
    <source>
        <dbReference type="ARBA" id="ARBA00031787"/>
    </source>
</evidence>
<evidence type="ECO:0000256" key="11">
    <source>
        <dbReference type="ARBA" id="ARBA00030204"/>
    </source>
</evidence>
<comment type="cofactor">
    <cofactor evidence="2">
        <name>pyridoxal 5'-phosphate</name>
        <dbReference type="ChEBI" id="CHEBI:597326"/>
    </cofactor>
</comment>
<feature type="compositionally biased region" description="Pro residues" evidence="17">
    <location>
        <begin position="40"/>
        <end position="67"/>
    </location>
</feature>
<evidence type="ECO:0000256" key="4">
    <source>
        <dbReference type="ARBA" id="ARBA00008954"/>
    </source>
</evidence>
<accession>A0ABN1T0W6</accession>
<dbReference type="InterPro" id="IPR050103">
    <property type="entry name" value="Class-III_PLP-dep_AT"/>
</dbReference>
<dbReference type="Gene3D" id="3.40.640.10">
    <property type="entry name" value="Type I PLP-dependent aspartate aminotransferase-like (Major domain)"/>
    <property type="match status" value="1"/>
</dbReference>
<comment type="catalytic activity">
    <reaction evidence="14">
        <text>4-aminobutanoate + 2-oxoglutarate = succinate semialdehyde + L-glutamate</text>
        <dbReference type="Rhea" id="RHEA:23352"/>
        <dbReference type="ChEBI" id="CHEBI:16810"/>
        <dbReference type="ChEBI" id="CHEBI:29985"/>
        <dbReference type="ChEBI" id="CHEBI:57706"/>
        <dbReference type="ChEBI" id="CHEBI:59888"/>
        <dbReference type="EC" id="2.6.1.19"/>
    </reaction>
</comment>
<dbReference type="PANTHER" id="PTHR11986:SF79">
    <property type="entry name" value="ACETYLORNITHINE AMINOTRANSFERASE, MITOCHONDRIAL"/>
    <property type="match status" value="1"/>
</dbReference>
<evidence type="ECO:0000256" key="14">
    <source>
        <dbReference type="ARBA" id="ARBA00048021"/>
    </source>
</evidence>
<dbReference type="CDD" id="cd00610">
    <property type="entry name" value="OAT_like"/>
    <property type="match status" value="1"/>
</dbReference>
<reference evidence="18 19" key="1">
    <citation type="journal article" date="2019" name="Int. J. Syst. Evol. Microbiol.">
        <title>The Global Catalogue of Microorganisms (GCM) 10K type strain sequencing project: providing services to taxonomists for standard genome sequencing and annotation.</title>
        <authorList>
            <consortium name="The Broad Institute Genomics Platform"/>
            <consortium name="The Broad Institute Genome Sequencing Center for Infectious Disease"/>
            <person name="Wu L."/>
            <person name="Ma J."/>
        </authorList>
    </citation>
    <scope>NUCLEOTIDE SEQUENCE [LARGE SCALE GENOMIC DNA]</scope>
    <source>
        <strain evidence="18 19">JCM 11269</strain>
    </source>
</reference>
<dbReference type="InterPro" id="IPR004632">
    <property type="entry name" value="4NH2But_aminotransferase_bac"/>
</dbReference>
<dbReference type="Pfam" id="PF00202">
    <property type="entry name" value="Aminotran_3"/>
    <property type="match status" value="1"/>
</dbReference>
<dbReference type="EMBL" id="BAAAHU010000029">
    <property type="protein sequence ID" value="GAA1011149.1"/>
    <property type="molecule type" value="Genomic_DNA"/>
</dbReference>
<dbReference type="InterPro" id="IPR015424">
    <property type="entry name" value="PyrdxlP-dep_Trfase"/>
</dbReference>
<name>A0ABN1T0W6_9ACTN</name>
<evidence type="ECO:0000256" key="6">
    <source>
        <dbReference type="ARBA" id="ARBA00012912"/>
    </source>
</evidence>
<evidence type="ECO:0000256" key="15">
    <source>
        <dbReference type="ARBA" id="ARBA00050054"/>
    </source>
</evidence>
<dbReference type="EC" id="2.6.1.19" evidence="6"/>
<evidence type="ECO:0000256" key="8">
    <source>
        <dbReference type="ARBA" id="ARBA00022679"/>
    </source>
</evidence>
<keyword evidence="8" id="KW-0808">Transferase</keyword>
<proteinExistence type="inferred from homology"/>
<evidence type="ECO:0000256" key="7">
    <source>
        <dbReference type="ARBA" id="ARBA00022576"/>
    </source>
</evidence>
<keyword evidence="7" id="KW-0032">Aminotransferase</keyword>